<reference evidence="2" key="1">
    <citation type="journal article" date="2011" name="J. Bacteriol.">
        <title>Genome sequences of eight morphologically diverse alphaproteobacteria.</title>
        <authorList>
            <consortium name="US DOE Joint Genome Institute"/>
            <person name="Brown P.J."/>
            <person name="Kysela D.T."/>
            <person name="Buechlein A."/>
            <person name="Hemmerich C."/>
            <person name="Brun Y.V."/>
        </authorList>
    </citation>
    <scope>NUCLEOTIDE SEQUENCE [LARGE SCALE GENOMIC DNA]</scope>
    <source>
        <strain evidence="2">ATCC 15264 / DSM 4735 / LMG 14903 / NBRC 16000 / CB 81</strain>
    </source>
</reference>
<keyword evidence="2" id="KW-1185">Reference proteome</keyword>
<dbReference type="EMBL" id="CP002102">
    <property type="protein sequence ID" value="ADK99860.1"/>
    <property type="molecule type" value="Genomic_DNA"/>
</dbReference>
<dbReference type="InParanoid" id="D9QKN5"/>
<dbReference type="AlphaFoldDB" id="D9QKN5"/>
<dbReference type="BioCyc" id="BSUB633149:G1GM8-545-MONOMER"/>
<dbReference type="Proteomes" id="UP000002696">
    <property type="component" value="Chromosome"/>
</dbReference>
<dbReference type="OrthoDB" id="7205394at2"/>
<dbReference type="KEGG" id="bsb:Bresu_0546"/>
<evidence type="ECO:0000313" key="2">
    <source>
        <dbReference type="Proteomes" id="UP000002696"/>
    </source>
</evidence>
<accession>D9QKN5</accession>
<dbReference type="HOGENOM" id="CLU_1902686_0_0_5"/>
<gene>
    <name evidence="1" type="ordered locus">Bresu_0546</name>
</gene>
<proteinExistence type="predicted"/>
<evidence type="ECO:0000313" key="1">
    <source>
        <dbReference type="EMBL" id="ADK99860.1"/>
    </source>
</evidence>
<dbReference type="STRING" id="633149.Bresu_0546"/>
<organism evidence="1 2">
    <name type="scientific">Brevundimonas subvibrioides (strain ATCC 15264 / DSM 4735 / LMG 14903 / NBRC 16000 / CB 81)</name>
    <name type="common">Caulobacter subvibrioides</name>
    <dbReference type="NCBI Taxonomy" id="633149"/>
    <lineage>
        <taxon>Bacteria</taxon>
        <taxon>Pseudomonadati</taxon>
        <taxon>Pseudomonadota</taxon>
        <taxon>Alphaproteobacteria</taxon>
        <taxon>Caulobacterales</taxon>
        <taxon>Caulobacteraceae</taxon>
        <taxon>Brevundimonas</taxon>
    </lineage>
</organism>
<dbReference type="RefSeq" id="WP_013267964.1">
    <property type="nucleotide sequence ID" value="NC_014375.1"/>
</dbReference>
<protein>
    <submittedName>
        <fullName evidence="1">Uncharacterized protein</fullName>
    </submittedName>
</protein>
<name>D9QKN5_BRESC</name>
<sequence length="137" mass="14672">MQDQNGQGDSDTDGGGFDAEDWSRLVAFTGRVATLDDVQARRAVFALGDSEDPAVLDMDLPQPVIWWDEDGEQGAVAVQAEVHAGAFGEPMEVLGLILPDGDAVVALLDDVDLVDDTDPHWRRLVDEAIDPAAANED</sequence>